<feature type="compositionally biased region" description="Basic residues" evidence="1">
    <location>
        <begin position="248"/>
        <end position="260"/>
    </location>
</feature>
<evidence type="ECO:0000256" key="1">
    <source>
        <dbReference type="SAM" id="MobiDB-lite"/>
    </source>
</evidence>
<accession>C5FL56</accession>
<dbReference type="Pfam" id="PF10263">
    <property type="entry name" value="SprT-like"/>
    <property type="match status" value="1"/>
</dbReference>
<organism evidence="3 4">
    <name type="scientific">Arthroderma otae (strain ATCC MYA-4605 / CBS 113480)</name>
    <name type="common">Microsporum canis</name>
    <dbReference type="NCBI Taxonomy" id="554155"/>
    <lineage>
        <taxon>Eukaryota</taxon>
        <taxon>Fungi</taxon>
        <taxon>Dikarya</taxon>
        <taxon>Ascomycota</taxon>
        <taxon>Pezizomycotina</taxon>
        <taxon>Eurotiomycetes</taxon>
        <taxon>Eurotiomycetidae</taxon>
        <taxon>Onygenales</taxon>
        <taxon>Arthrodermataceae</taxon>
        <taxon>Microsporum</taxon>
    </lineage>
</organism>
<dbReference type="RefSeq" id="XP_002847741.1">
    <property type="nucleotide sequence ID" value="XM_002847695.1"/>
</dbReference>
<dbReference type="PANTHER" id="PTHR23099:SF0">
    <property type="entry name" value="GERM CELL NUCLEAR ACIDIC PROTEIN"/>
    <property type="match status" value="1"/>
</dbReference>
<name>C5FL56_ARTOC</name>
<dbReference type="GO" id="GO:0006950">
    <property type="term" value="P:response to stress"/>
    <property type="evidence" value="ECO:0007669"/>
    <property type="project" value="UniProtKB-ARBA"/>
</dbReference>
<feature type="region of interest" description="Disordered" evidence="1">
    <location>
        <begin position="1"/>
        <end position="106"/>
    </location>
</feature>
<feature type="compositionally biased region" description="Basic and acidic residues" evidence="1">
    <location>
        <begin position="123"/>
        <end position="143"/>
    </location>
</feature>
<dbReference type="GeneID" id="9230503"/>
<dbReference type="OMA" id="HSYLINY"/>
<feature type="domain" description="SprT-like" evidence="2">
    <location>
        <begin position="538"/>
        <end position="753"/>
    </location>
</feature>
<dbReference type="PANTHER" id="PTHR23099">
    <property type="entry name" value="TRANSCRIPTIONAL REGULATOR"/>
    <property type="match status" value="1"/>
</dbReference>
<feature type="compositionally biased region" description="Acidic residues" evidence="1">
    <location>
        <begin position="447"/>
        <end position="468"/>
    </location>
</feature>
<reference evidence="4" key="1">
    <citation type="journal article" date="2012" name="MBio">
        <title>Comparative genome analysis of Trichophyton rubrum and related dermatophytes reveals candidate genes involved in infection.</title>
        <authorList>
            <person name="Martinez D.A."/>
            <person name="Oliver B.G."/>
            <person name="Graeser Y."/>
            <person name="Goldberg J.M."/>
            <person name="Li W."/>
            <person name="Martinez-Rossi N.M."/>
            <person name="Monod M."/>
            <person name="Shelest E."/>
            <person name="Barton R.C."/>
            <person name="Birch E."/>
            <person name="Brakhage A.A."/>
            <person name="Chen Z."/>
            <person name="Gurr S.J."/>
            <person name="Heiman D."/>
            <person name="Heitman J."/>
            <person name="Kosti I."/>
            <person name="Rossi A."/>
            <person name="Saif S."/>
            <person name="Samalova M."/>
            <person name="Saunders C.W."/>
            <person name="Shea T."/>
            <person name="Summerbell R.C."/>
            <person name="Xu J."/>
            <person name="Young S."/>
            <person name="Zeng Q."/>
            <person name="Birren B.W."/>
            <person name="Cuomo C.A."/>
            <person name="White T.C."/>
        </authorList>
    </citation>
    <scope>NUCLEOTIDE SEQUENCE [LARGE SCALE GENOMIC DNA]</scope>
    <source>
        <strain evidence="4">ATCC MYA-4605 / CBS 113480</strain>
    </source>
</reference>
<dbReference type="SMART" id="SM00731">
    <property type="entry name" value="SprT"/>
    <property type="match status" value="1"/>
</dbReference>
<dbReference type="InterPro" id="IPR006640">
    <property type="entry name" value="SprT-like_domain"/>
</dbReference>
<feature type="region of interest" description="Disordered" evidence="1">
    <location>
        <begin position="596"/>
        <end position="634"/>
    </location>
</feature>
<dbReference type="VEuPathDB" id="FungiDB:MCYG_03247"/>
<keyword evidence="4" id="KW-1185">Reference proteome</keyword>
<evidence type="ECO:0000313" key="3">
    <source>
        <dbReference type="EMBL" id="EEQ30428.1"/>
    </source>
</evidence>
<dbReference type="InterPro" id="IPR035240">
    <property type="entry name" value="SprT_Zn_ribbon"/>
</dbReference>
<feature type="compositionally biased region" description="Acidic residues" evidence="1">
    <location>
        <begin position="202"/>
        <end position="214"/>
    </location>
</feature>
<dbReference type="HOGENOM" id="CLU_365606_0_0_1"/>
<dbReference type="eggNOG" id="KOG3854">
    <property type="taxonomic scope" value="Eukaryota"/>
</dbReference>
<feature type="region of interest" description="Disordered" evidence="1">
    <location>
        <begin position="446"/>
        <end position="521"/>
    </location>
</feature>
<feature type="compositionally biased region" description="Low complexity" evidence="1">
    <location>
        <begin position="501"/>
        <end position="517"/>
    </location>
</feature>
<gene>
    <name evidence="3" type="ORF">MCYG_03247</name>
</gene>
<dbReference type="STRING" id="554155.C5FL56"/>
<feature type="compositionally biased region" description="Polar residues" evidence="1">
    <location>
        <begin position="596"/>
        <end position="615"/>
    </location>
</feature>
<dbReference type="Pfam" id="PF17283">
    <property type="entry name" value="Zn_ribbon_SprT"/>
    <property type="match status" value="1"/>
</dbReference>
<sequence length="763" mass="84386">MARLYTKPNDESRVGKTNVRSRAKESVKDTVAAGNDGTEDELPSRNTGGRKKQSGSEDSTRRTTKSQEHIDDQEKLTAQLSDLSLTSKRNKKVQPAGGVNLERGDEEDVVRRLTQLRLQGVCHSDEEKETENNISDKAEDRVQNVKKGGIKYISSLPGRRSSDSEGQGEESIIGPTDADDTDGFDSLDDFIVSDNESLGLYEDSEFEDEEEEDGNDYKEDLKENVKTHPPSQTHLNSDTEPEPEPQSRPRRRLIRGRRKPTCSSSPHALGNGTCDIAENTPGPSAEPLLSSNIENNTTCPAGQEETGPDTDITTDLLSDFKLFLPPPISSTASEDFKNQNKAPMDLTPTKKMGKRAKNSSQGTTQPSPEPPQERNSQMGFVTPPTSPSKPRLKSPSKSQKNRIPPSPHRPSIDMFWSQEVVNQWNDKFSPRKTQTPKFHRRHFDIFSDTDEDDDEEDQSLGNQDDDCMIADVSIPKHLGTPDPDSLGDKLPLHTSPIKNNASPSKKQTKASASTKKALAAKRREFDEQKHALATDFFNKLDNMVTGGEILKLTKSAGGVNIVWNNKLATTAGRATWKKELITKTRDSTEQQLIGSSSANLCSPNTSSPHAPSAINSLAKPKLSPSSKRSSTTRSIRHNATIELAEKVIDSEDRLLNTLAHEYCHLANFMISGVLNQPHGASFKQWAKKCKTALDSNPEYSGKVEVNTKHSYLINYKYMWCCETCGQEYGRHSKSIDPAKVRCGKCYDGQLSQVKPKPRGKAKA</sequence>
<protein>
    <submittedName>
        <fullName evidence="3">HMG box-containing protein</fullName>
    </submittedName>
</protein>
<feature type="compositionally biased region" description="Basic and acidic residues" evidence="1">
    <location>
        <begin position="54"/>
        <end position="75"/>
    </location>
</feature>
<feature type="compositionally biased region" description="Low complexity" evidence="1">
    <location>
        <begin position="616"/>
        <end position="633"/>
    </location>
</feature>
<dbReference type="EMBL" id="DS995703">
    <property type="protein sequence ID" value="EEQ30428.1"/>
    <property type="molecule type" value="Genomic_DNA"/>
</dbReference>
<dbReference type="GO" id="GO:0005634">
    <property type="term" value="C:nucleus"/>
    <property type="evidence" value="ECO:0007669"/>
    <property type="project" value="TreeGrafter"/>
</dbReference>
<feature type="compositionally biased region" description="Polar residues" evidence="1">
    <location>
        <begin position="229"/>
        <end position="238"/>
    </location>
</feature>
<evidence type="ECO:0000259" key="2">
    <source>
        <dbReference type="SMART" id="SM00731"/>
    </source>
</evidence>
<dbReference type="Proteomes" id="UP000002035">
    <property type="component" value="Unassembled WGS sequence"/>
</dbReference>
<feature type="compositionally biased region" description="Basic and acidic residues" evidence="1">
    <location>
        <begin position="215"/>
        <end position="226"/>
    </location>
</feature>
<dbReference type="AlphaFoldDB" id="C5FL56"/>
<feature type="region of interest" description="Disordered" evidence="1">
    <location>
        <begin position="121"/>
        <end position="414"/>
    </location>
</feature>
<evidence type="ECO:0000313" key="4">
    <source>
        <dbReference type="Proteomes" id="UP000002035"/>
    </source>
</evidence>
<proteinExistence type="predicted"/>
<feature type="compositionally biased region" description="Acidic residues" evidence="1">
    <location>
        <begin position="177"/>
        <end position="188"/>
    </location>
</feature>
<feature type="compositionally biased region" description="Polar residues" evidence="1">
    <location>
        <begin position="76"/>
        <end position="87"/>
    </location>
</feature>
<feature type="compositionally biased region" description="Polar residues" evidence="1">
    <location>
        <begin position="289"/>
        <end position="300"/>
    </location>
</feature>
<dbReference type="OrthoDB" id="4173971at2759"/>